<protein>
    <submittedName>
        <fullName evidence="1">Uncharacterized protein</fullName>
    </submittedName>
</protein>
<reference evidence="1 2" key="1">
    <citation type="submission" date="2023-03" db="EMBL/GenBank/DDBJ databases">
        <title>High recombination rates correlate with genetic variation in Cardiocondyla obscurior ants.</title>
        <authorList>
            <person name="Errbii M."/>
        </authorList>
    </citation>
    <scope>NUCLEOTIDE SEQUENCE [LARGE SCALE GENOMIC DNA]</scope>
    <source>
        <strain evidence="1">Alpha-2009</strain>
        <tissue evidence="1">Whole body</tissue>
    </source>
</reference>
<organism evidence="1 2">
    <name type="scientific">Cardiocondyla obscurior</name>
    <dbReference type="NCBI Taxonomy" id="286306"/>
    <lineage>
        <taxon>Eukaryota</taxon>
        <taxon>Metazoa</taxon>
        <taxon>Ecdysozoa</taxon>
        <taxon>Arthropoda</taxon>
        <taxon>Hexapoda</taxon>
        <taxon>Insecta</taxon>
        <taxon>Pterygota</taxon>
        <taxon>Neoptera</taxon>
        <taxon>Endopterygota</taxon>
        <taxon>Hymenoptera</taxon>
        <taxon>Apocrita</taxon>
        <taxon>Aculeata</taxon>
        <taxon>Formicoidea</taxon>
        <taxon>Formicidae</taxon>
        <taxon>Myrmicinae</taxon>
        <taxon>Cardiocondyla</taxon>
    </lineage>
</organism>
<keyword evidence="2" id="KW-1185">Reference proteome</keyword>
<name>A0AAW2H0B4_9HYME</name>
<dbReference type="EMBL" id="JADYXP020000001">
    <property type="protein sequence ID" value="KAL0132985.1"/>
    <property type="molecule type" value="Genomic_DNA"/>
</dbReference>
<comment type="caution">
    <text evidence="1">The sequence shown here is derived from an EMBL/GenBank/DDBJ whole genome shotgun (WGS) entry which is preliminary data.</text>
</comment>
<dbReference type="AlphaFoldDB" id="A0AAW2H0B4"/>
<gene>
    <name evidence="1" type="ORF">PUN28_000603</name>
</gene>
<proteinExistence type="predicted"/>
<accession>A0AAW2H0B4</accession>
<evidence type="ECO:0000313" key="1">
    <source>
        <dbReference type="EMBL" id="KAL0132985.1"/>
    </source>
</evidence>
<sequence length="129" mass="14934">MRCRLSERRHLGAASGEYHVHRDIFRGGSRSLSSASQNIFGATTVITQAPPLVLLPFSPRRFGRENIRRSFAEREENRASLAKYEDVFVPRRARMLINVSISCHQLYCYTPVDRAMSKNKKRNKKKEPR</sequence>
<evidence type="ECO:0000313" key="2">
    <source>
        <dbReference type="Proteomes" id="UP001430953"/>
    </source>
</evidence>
<dbReference type="Proteomes" id="UP001430953">
    <property type="component" value="Unassembled WGS sequence"/>
</dbReference>